<dbReference type="GO" id="GO:0016791">
    <property type="term" value="F:phosphatase activity"/>
    <property type="evidence" value="ECO:0007669"/>
    <property type="project" value="TreeGrafter"/>
</dbReference>
<comment type="caution">
    <text evidence="4">The sequence shown here is derived from an EMBL/GenBank/DDBJ whole genome shotgun (WGS) entry which is preliminary data.</text>
</comment>
<dbReference type="InterPro" id="IPR029033">
    <property type="entry name" value="His_PPase_superfam"/>
</dbReference>
<dbReference type="AlphaFoldDB" id="A0A1F4Y3D7"/>
<dbReference type="InterPro" id="IPR001345">
    <property type="entry name" value="PG/BPGM_mutase_AS"/>
</dbReference>
<dbReference type="EMBL" id="MEXB01000008">
    <property type="protein sequence ID" value="OGC88431.1"/>
    <property type="molecule type" value="Genomic_DNA"/>
</dbReference>
<dbReference type="InterPro" id="IPR013078">
    <property type="entry name" value="His_Pase_superF_clade-1"/>
</dbReference>
<keyword evidence="2" id="KW-0413">Isomerase</keyword>
<evidence type="ECO:0000256" key="2">
    <source>
        <dbReference type="ARBA" id="ARBA00023235"/>
    </source>
</evidence>
<evidence type="ECO:0000313" key="5">
    <source>
        <dbReference type="Proteomes" id="UP000176568"/>
    </source>
</evidence>
<dbReference type="GO" id="GO:0005737">
    <property type="term" value="C:cytoplasm"/>
    <property type="evidence" value="ECO:0007669"/>
    <property type="project" value="TreeGrafter"/>
</dbReference>
<evidence type="ECO:0000256" key="3">
    <source>
        <dbReference type="PIRSR" id="PIRSR613078-2"/>
    </source>
</evidence>
<dbReference type="InterPro" id="IPR050275">
    <property type="entry name" value="PGM_Phosphatase"/>
</dbReference>
<evidence type="ECO:0000256" key="1">
    <source>
        <dbReference type="ARBA" id="ARBA00023152"/>
    </source>
</evidence>
<dbReference type="Gene3D" id="3.40.50.1240">
    <property type="entry name" value="Phosphoglycerate mutase-like"/>
    <property type="match status" value="1"/>
</dbReference>
<dbReference type="PROSITE" id="PS00175">
    <property type="entry name" value="PG_MUTASE"/>
    <property type="match status" value="1"/>
</dbReference>
<dbReference type="Pfam" id="PF00300">
    <property type="entry name" value="His_Phos_1"/>
    <property type="match status" value="1"/>
</dbReference>
<name>A0A1F4Y3D7_9BACT</name>
<dbReference type="STRING" id="1797247.A2419_01660"/>
<evidence type="ECO:0008006" key="6">
    <source>
        <dbReference type="Google" id="ProtNLM"/>
    </source>
</evidence>
<accession>A0A1F4Y3D7</accession>
<proteinExistence type="predicted"/>
<protein>
    <recommendedName>
        <fullName evidence="6">Phosphoglycerate mutase</fullName>
    </recommendedName>
</protein>
<evidence type="ECO:0000313" key="4">
    <source>
        <dbReference type="EMBL" id="OGC88431.1"/>
    </source>
</evidence>
<dbReference type="PANTHER" id="PTHR48100:SF1">
    <property type="entry name" value="HISTIDINE PHOSPHATASE FAMILY PROTEIN-RELATED"/>
    <property type="match status" value="1"/>
</dbReference>
<dbReference type="CDD" id="cd07067">
    <property type="entry name" value="HP_PGM_like"/>
    <property type="match status" value="1"/>
</dbReference>
<dbReference type="Proteomes" id="UP000176568">
    <property type="component" value="Unassembled WGS sequence"/>
</dbReference>
<dbReference type="SMART" id="SM00855">
    <property type="entry name" value="PGAM"/>
    <property type="match status" value="1"/>
</dbReference>
<gene>
    <name evidence="4" type="ORF">A2419_01660</name>
</gene>
<keyword evidence="1" id="KW-0324">Glycolysis</keyword>
<sequence length="216" mass="24063">MKRIYLVRHGESQANAERRHGGAETPLTEHGHQQAVFIAERISKLPVQKIISSTMVRAQQTAQAISEKINQPILSSDLFVETRGPAEFEGASYDDPKTLEAFHTLGINYGKPGFQLDGAEVFEDHTKRAQACLAFLAEQEEDHIVVVTHGLFLRILVAHVLLGPTPNSKEVQSIMSALKTRNTGLTVFDYGDTPFVDIPSEHPWNMFVWNDHAHLG</sequence>
<feature type="binding site" evidence="3">
    <location>
        <position position="57"/>
    </location>
    <ligand>
        <name>substrate</name>
    </ligand>
</feature>
<organism evidence="4 5">
    <name type="scientific">Candidatus Adlerbacteria bacterium RIFOXYC1_FULL_48_26</name>
    <dbReference type="NCBI Taxonomy" id="1797247"/>
    <lineage>
        <taxon>Bacteria</taxon>
        <taxon>Candidatus Adleribacteriota</taxon>
    </lineage>
</organism>
<dbReference type="SUPFAM" id="SSF53254">
    <property type="entry name" value="Phosphoglycerate mutase-like"/>
    <property type="match status" value="1"/>
</dbReference>
<reference evidence="4 5" key="1">
    <citation type="journal article" date="2016" name="Nat. Commun.">
        <title>Thousands of microbial genomes shed light on interconnected biogeochemical processes in an aquifer system.</title>
        <authorList>
            <person name="Anantharaman K."/>
            <person name="Brown C.T."/>
            <person name="Hug L.A."/>
            <person name="Sharon I."/>
            <person name="Castelle C.J."/>
            <person name="Probst A.J."/>
            <person name="Thomas B.C."/>
            <person name="Singh A."/>
            <person name="Wilkins M.J."/>
            <person name="Karaoz U."/>
            <person name="Brodie E.L."/>
            <person name="Williams K.H."/>
            <person name="Hubbard S.S."/>
            <person name="Banfield J.F."/>
        </authorList>
    </citation>
    <scope>NUCLEOTIDE SEQUENCE [LARGE SCALE GENOMIC DNA]</scope>
</reference>
<feature type="binding site" evidence="3">
    <location>
        <begin position="8"/>
        <end position="15"/>
    </location>
    <ligand>
        <name>substrate</name>
    </ligand>
</feature>
<dbReference type="PANTHER" id="PTHR48100">
    <property type="entry name" value="BROAD-SPECIFICITY PHOSPHATASE YOR283W-RELATED"/>
    <property type="match status" value="1"/>
</dbReference>